<keyword evidence="2" id="KW-1185">Reference proteome</keyword>
<dbReference type="AlphaFoldDB" id="A0A200QVZ8"/>
<sequence length="101" mass="11440">MSNQEDPWAGFQVSLAPSDLSRVQIQNQEDLRFDLQESSPSDPSRDLLQFDDLRIEDIIIWDDLLQTTPENTQVDEGASSNQELVLPDILINLEDLGILSE</sequence>
<gene>
    <name evidence="1" type="ORF">BVC80_1815g53</name>
</gene>
<organism evidence="1 2">
    <name type="scientific">Macleaya cordata</name>
    <name type="common">Five-seeded plume-poppy</name>
    <name type="synonym">Bocconia cordata</name>
    <dbReference type="NCBI Taxonomy" id="56857"/>
    <lineage>
        <taxon>Eukaryota</taxon>
        <taxon>Viridiplantae</taxon>
        <taxon>Streptophyta</taxon>
        <taxon>Embryophyta</taxon>
        <taxon>Tracheophyta</taxon>
        <taxon>Spermatophyta</taxon>
        <taxon>Magnoliopsida</taxon>
        <taxon>Ranunculales</taxon>
        <taxon>Papaveraceae</taxon>
        <taxon>Papaveroideae</taxon>
        <taxon>Macleaya</taxon>
    </lineage>
</organism>
<dbReference type="InParanoid" id="A0A200QVZ8"/>
<dbReference type="Proteomes" id="UP000195402">
    <property type="component" value="Unassembled WGS sequence"/>
</dbReference>
<dbReference type="EMBL" id="MVGT01001027">
    <property type="protein sequence ID" value="OVA14648.1"/>
    <property type="molecule type" value="Genomic_DNA"/>
</dbReference>
<accession>A0A200QVZ8</accession>
<comment type="caution">
    <text evidence="1">The sequence shown here is derived from an EMBL/GenBank/DDBJ whole genome shotgun (WGS) entry which is preliminary data.</text>
</comment>
<reference evidence="1 2" key="1">
    <citation type="journal article" date="2017" name="Mol. Plant">
        <title>The Genome of Medicinal Plant Macleaya cordata Provides New Insights into Benzylisoquinoline Alkaloids Metabolism.</title>
        <authorList>
            <person name="Liu X."/>
            <person name="Liu Y."/>
            <person name="Huang P."/>
            <person name="Ma Y."/>
            <person name="Qing Z."/>
            <person name="Tang Q."/>
            <person name="Cao H."/>
            <person name="Cheng P."/>
            <person name="Zheng Y."/>
            <person name="Yuan Z."/>
            <person name="Zhou Y."/>
            <person name="Liu J."/>
            <person name="Tang Z."/>
            <person name="Zhuo Y."/>
            <person name="Zhang Y."/>
            <person name="Yu L."/>
            <person name="Huang J."/>
            <person name="Yang P."/>
            <person name="Peng Q."/>
            <person name="Zhang J."/>
            <person name="Jiang W."/>
            <person name="Zhang Z."/>
            <person name="Lin K."/>
            <person name="Ro D.K."/>
            <person name="Chen X."/>
            <person name="Xiong X."/>
            <person name="Shang Y."/>
            <person name="Huang S."/>
            <person name="Zeng J."/>
        </authorList>
    </citation>
    <scope>NUCLEOTIDE SEQUENCE [LARGE SCALE GENOMIC DNA]</scope>
    <source>
        <strain evidence="2">cv. BLH2017</strain>
        <tissue evidence="1">Root</tissue>
    </source>
</reference>
<evidence type="ECO:0000313" key="2">
    <source>
        <dbReference type="Proteomes" id="UP000195402"/>
    </source>
</evidence>
<name>A0A200QVZ8_MACCD</name>
<proteinExistence type="predicted"/>
<protein>
    <submittedName>
        <fullName evidence="1">Uncharacterized protein</fullName>
    </submittedName>
</protein>
<evidence type="ECO:0000313" key="1">
    <source>
        <dbReference type="EMBL" id="OVA14648.1"/>
    </source>
</evidence>